<keyword evidence="2" id="KW-1185">Reference proteome</keyword>
<reference evidence="1 2" key="1">
    <citation type="journal article" date="2020" name="Nat. Food">
        <title>A phased Vanilla planifolia genome enables genetic improvement of flavour and production.</title>
        <authorList>
            <person name="Hasing T."/>
            <person name="Tang H."/>
            <person name="Brym M."/>
            <person name="Khazi F."/>
            <person name="Huang T."/>
            <person name="Chambers A.H."/>
        </authorList>
    </citation>
    <scope>NUCLEOTIDE SEQUENCE [LARGE SCALE GENOMIC DNA]</scope>
    <source>
        <tissue evidence="1">Leaf</tissue>
    </source>
</reference>
<dbReference type="EMBL" id="JADCNL010000005">
    <property type="protein sequence ID" value="KAG0481138.1"/>
    <property type="molecule type" value="Genomic_DNA"/>
</dbReference>
<dbReference type="Proteomes" id="UP000636800">
    <property type="component" value="Chromosome 5"/>
</dbReference>
<evidence type="ECO:0000313" key="1">
    <source>
        <dbReference type="EMBL" id="KAG0481138.1"/>
    </source>
</evidence>
<comment type="caution">
    <text evidence="1">The sequence shown here is derived from an EMBL/GenBank/DDBJ whole genome shotgun (WGS) entry which is preliminary data.</text>
</comment>
<gene>
    <name evidence="1" type="ORF">HPP92_011996</name>
</gene>
<dbReference type="OrthoDB" id="515799at2759"/>
<protein>
    <submittedName>
        <fullName evidence="1">Uncharacterized protein</fullName>
    </submittedName>
</protein>
<name>A0A835R064_VANPL</name>
<proteinExistence type="predicted"/>
<organism evidence="1 2">
    <name type="scientific">Vanilla planifolia</name>
    <name type="common">Vanilla</name>
    <dbReference type="NCBI Taxonomy" id="51239"/>
    <lineage>
        <taxon>Eukaryota</taxon>
        <taxon>Viridiplantae</taxon>
        <taxon>Streptophyta</taxon>
        <taxon>Embryophyta</taxon>
        <taxon>Tracheophyta</taxon>
        <taxon>Spermatophyta</taxon>
        <taxon>Magnoliopsida</taxon>
        <taxon>Liliopsida</taxon>
        <taxon>Asparagales</taxon>
        <taxon>Orchidaceae</taxon>
        <taxon>Vanilloideae</taxon>
        <taxon>Vanilleae</taxon>
        <taxon>Vanilla</taxon>
    </lineage>
</organism>
<accession>A0A835R064</accession>
<evidence type="ECO:0000313" key="2">
    <source>
        <dbReference type="Proteomes" id="UP000636800"/>
    </source>
</evidence>
<sequence>MHWSFAFNGDQQTGNLDTRAGPTTLSRAGFGDVKEVGGNEATGSCGEVSKRLMLADDHHHSSGFYATTLREVYRLRKEWSRSVSLRQASTVGIGGILPLGRFATKAICFLKEHVASRATQPPFCPTLTAMFKHCVEE</sequence>
<dbReference type="AlphaFoldDB" id="A0A835R064"/>